<keyword evidence="3" id="KW-1185">Reference proteome</keyword>
<evidence type="ECO:0000313" key="3">
    <source>
        <dbReference type="Proteomes" id="UP001204798"/>
    </source>
</evidence>
<organism evidence="2 3">
    <name type="scientific">Candidatus Fervidibacter sacchari</name>
    <dbReference type="NCBI Taxonomy" id="1448929"/>
    <lineage>
        <taxon>Bacteria</taxon>
        <taxon>Candidatus Fervidibacterota</taxon>
        <taxon>Candidatus Fervidibacter</taxon>
    </lineage>
</organism>
<dbReference type="SUPFAM" id="SSF54523">
    <property type="entry name" value="Pili subunits"/>
    <property type="match status" value="1"/>
</dbReference>
<dbReference type="EMBL" id="JANUCP010000003">
    <property type="protein sequence ID" value="MCS3919404.1"/>
    <property type="molecule type" value="Genomic_DNA"/>
</dbReference>
<comment type="caution">
    <text evidence="2">The sequence shown here is derived from an EMBL/GenBank/DDBJ whole genome shotgun (WGS) entry which is preliminary data.</text>
</comment>
<name>A0ABT2ENY4_9BACT</name>
<dbReference type="Proteomes" id="UP001204798">
    <property type="component" value="Unassembled WGS sequence"/>
</dbReference>
<protein>
    <submittedName>
        <fullName evidence="2">Prepilin-type N-terminal cleavage/methylation domain-containing protein</fullName>
    </submittedName>
</protein>
<evidence type="ECO:0000259" key="1">
    <source>
        <dbReference type="Pfam" id="PF07596"/>
    </source>
</evidence>
<evidence type="ECO:0000313" key="2">
    <source>
        <dbReference type="EMBL" id="MCS3919404.1"/>
    </source>
</evidence>
<feature type="domain" description="DUF1559" evidence="1">
    <location>
        <begin position="39"/>
        <end position="86"/>
    </location>
</feature>
<dbReference type="InterPro" id="IPR012902">
    <property type="entry name" value="N_methyl_site"/>
</dbReference>
<dbReference type="Pfam" id="PF07963">
    <property type="entry name" value="N_methyl"/>
    <property type="match status" value="1"/>
</dbReference>
<accession>A0ABT2ENY4</accession>
<dbReference type="NCBIfam" id="TIGR02532">
    <property type="entry name" value="IV_pilin_GFxxxE"/>
    <property type="match status" value="1"/>
</dbReference>
<dbReference type="RefSeq" id="WP_018195054.1">
    <property type="nucleotide sequence ID" value="NZ_CP130454.1"/>
</dbReference>
<dbReference type="PANTHER" id="PTHR30093">
    <property type="entry name" value="GENERAL SECRETION PATHWAY PROTEIN G"/>
    <property type="match status" value="1"/>
</dbReference>
<dbReference type="Gene3D" id="3.30.700.10">
    <property type="entry name" value="Glycoprotein, Type 4 Pilin"/>
    <property type="match status" value="1"/>
</dbReference>
<proteinExistence type="predicted"/>
<reference evidence="2 3" key="1">
    <citation type="submission" date="2022-08" db="EMBL/GenBank/DDBJ databases">
        <title>Bacterial and archaeal communities from various locations to study Microbial Dark Matter (Phase II).</title>
        <authorList>
            <person name="Stepanauskas R."/>
        </authorList>
    </citation>
    <scope>NUCLEOTIDE SEQUENCE [LARGE SCALE GENOMIC DNA]</scope>
    <source>
        <strain evidence="2 3">PD1</strain>
    </source>
</reference>
<dbReference type="Pfam" id="PF07596">
    <property type="entry name" value="SBP_bac_10"/>
    <property type="match status" value="1"/>
</dbReference>
<dbReference type="PROSITE" id="PS00409">
    <property type="entry name" value="PROKAR_NTER_METHYL"/>
    <property type="match status" value="1"/>
</dbReference>
<dbReference type="InterPro" id="IPR045584">
    <property type="entry name" value="Pilin-like"/>
</dbReference>
<sequence>MKKGMTLIELLIVIALIAVLAAINFAVLNKVRQRAYLGTCINNLRQLVLAVHMYENDWGTVPIENPVETPEGIYGFVQQMLNPYVRDDSIFLCPADFTGGRYSYAEDALGNPMPMNPKVIRWKGREWLTSYQYFVNIGVVELFGGGSTRLLPESPLFTCDWHHPHFRNIETILARYNGAVEVVPLGLYKRLHALFEGGKRID</sequence>
<gene>
    <name evidence="2" type="ORF">M2350_001817</name>
</gene>
<dbReference type="InterPro" id="IPR011453">
    <property type="entry name" value="DUF1559"/>
</dbReference>